<dbReference type="CDD" id="cd06456">
    <property type="entry name" value="M3A_DCP"/>
    <property type="match status" value="1"/>
</dbReference>
<keyword evidence="2 7" id="KW-0645">Protease</keyword>
<dbReference type="PANTHER" id="PTHR43660:SF1">
    <property type="entry name" value="DIPEPTIDYL CARBOXYPEPTIDASE"/>
    <property type="match status" value="1"/>
</dbReference>
<evidence type="ECO:0000259" key="9">
    <source>
        <dbReference type="Pfam" id="PF01432"/>
    </source>
</evidence>
<proteinExistence type="inferred from homology"/>
<evidence type="ECO:0000256" key="6">
    <source>
        <dbReference type="ARBA" id="ARBA00023049"/>
    </source>
</evidence>
<dbReference type="Pfam" id="PF01432">
    <property type="entry name" value="Peptidase_M3"/>
    <property type="match status" value="1"/>
</dbReference>
<reference evidence="10" key="1">
    <citation type="submission" date="2018-07" db="EMBL/GenBank/DDBJ databases">
        <authorList>
            <consortium name="Genoscope - CEA"/>
            <person name="William W."/>
        </authorList>
    </citation>
    <scope>NUCLEOTIDE SEQUENCE</scope>
    <source>
        <strain evidence="10">IK1</strain>
    </source>
</reference>
<dbReference type="InterPro" id="IPR024079">
    <property type="entry name" value="MetalloPept_cat_dom_sf"/>
</dbReference>
<evidence type="ECO:0000256" key="5">
    <source>
        <dbReference type="ARBA" id="ARBA00022833"/>
    </source>
</evidence>
<dbReference type="Gene3D" id="3.40.390.10">
    <property type="entry name" value="Collagenase (Catalytic Domain)"/>
    <property type="match status" value="1"/>
</dbReference>
<dbReference type="EC" id="3.4.15.5" evidence="10"/>
<dbReference type="GO" id="GO:0006508">
    <property type="term" value="P:proteolysis"/>
    <property type="evidence" value="ECO:0007669"/>
    <property type="project" value="UniProtKB-KW"/>
</dbReference>
<feature type="chain" id="PRO_5025045782" evidence="8">
    <location>
        <begin position="22"/>
        <end position="696"/>
    </location>
</feature>
<sequence length="696" mass="79610">MFKKSLIICMTAFTVAGNAIAGNPFFEPYNTPHQTIPFDKIKTEHYMPAFEEGMKQQDKEIQAIVNNPKAPTFENTIAALDKSGELLDKVSSAFYNLLSAETNDDLQKVAQELSPKITEHGNTIRLNEKLFARIKAVYDQKDKLKLTPEQKTLLQETYDGFADNGANLSAADKEKYRELSKELSMLSLTFSQNVLKETNKYQMVITDKKLLSGLSDDMLDMLASNAKKAGKDGWLIDLKTTSYVPVMKYADNRDLRRELYMANATKCMSGGEYDNRENIRKIANLRLEISNLLGYKSYAEHALKRRMAENEENVYKLLNQLLEAYKPVAEKEYAEVQAYADKNGAYFKIQPWDWSYYSEKLKAEKYNLNDEMLRPYFELEKVRQGIFDLANKLYGLKFTLNTKIPVYNPEVKAYDVTDANGKFIAVYYADNHPREGKRAGAWMNDMKAQWMEGKTDSRPQIVNVTNFTRPTSTKPALLTFDEVTTMLHEFGHGLHGMLSKTTYRSLSCTNVYRDFVELPSQIMENWAVQKDFLDMFASNYLSGEKIPAEMIQRIKDADNFNAANFTLRQLSFGLLDMAWHTLEQPYEGDVIALEKQAMMPTQILPVVENTAMSPTFSHIFSGGYAAGYYSYKWAEVLDADAFSVFQQNGIFDKKTADSFRKNILEKGGTEHPMVLYKRFRGQEPTIDALLKRNGIK</sequence>
<keyword evidence="3 7" id="KW-0479">Metal-binding</keyword>
<dbReference type="InterPro" id="IPR034005">
    <property type="entry name" value="M3A_DCP"/>
</dbReference>
<dbReference type="SUPFAM" id="SSF55486">
    <property type="entry name" value="Metalloproteases ('zincins'), catalytic domain"/>
    <property type="match status" value="1"/>
</dbReference>
<dbReference type="AlphaFoldDB" id="A0A653ACR1"/>
<dbReference type="InterPro" id="IPR001567">
    <property type="entry name" value="Pept_M3A_M3B_dom"/>
</dbReference>
<gene>
    <name evidence="10" type="ORF">TRIP_D310191</name>
</gene>
<keyword evidence="6 7" id="KW-0482">Metalloprotease</keyword>
<dbReference type="InterPro" id="IPR024077">
    <property type="entry name" value="Neurolysin/TOP_dom2"/>
</dbReference>
<name>A0A653ACR1_9BACT</name>
<comment type="cofactor">
    <cofactor evidence="7">
        <name>Zn(2+)</name>
        <dbReference type="ChEBI" id="CHEBI:29105"/>
    </cofactor>
    <text evidence="7">Binds 1 zinc ion.</text>
</comment>
<dbReference type="GO" id="GO:0046872">
    <property type="term" value="F:metal ion binding"/>
    <property type="evidence" value="ECO:0007669"/>
    <property type="project" value="UniProtKB-UniRule"/>
</dbReference>
<dbReference type="Gene3D" id="1.20.1050.40">
    <property type="entry name" value="Endopeptidase. Chain P, domain 1"/>
    <property type="match status" value="1"/>
</dbReference>
<dbReference type="InterPro" id="IPR045090">
    <property type="entry name" value="Pept_M3A_M3B"/>
</dbReference>
<dbReference type="GO" id="GO:0004180">
    <property type="term" value="F:carboxypeptidase activity"/>
    <property type="evidence" value="ECO:0007669"/>
    <property type="project" value="UniProtKB-KW"/>
</dbReference>
<keyword evidence="4 7" id="KW-0378">Hydrolase</keyword>
<dbReference type="InterPro" id="IPR024080">
    <property type="entry name" value="Neurolysin/TOP_N"/>
</dbReference>
<protein>
    <submittedName>
        <fullName evidence="10">Peptidyl-dipeptidase Dcp</fullName>
        <ecNumber evidence="10">3.4.15.5</ecNumber>
    </submittedName>
</protein>
<dbReference type="GO" id="GO:0004222">
    <property type="term" value="F:metalloendopeptidase activity"/>
    <property type="evidence" value="ECO:0007669"/>
    <property type="project" value="InterPro"/>
</dbReference>
<evidence type="ECO:0000256" key="8">
    <source>
        <dbReference type="SAM" id="SignalP"/>
    </source>
</evidence>
<dbReference type="GO" id="GO:0005829">
    <property type="term" value="C:cytosol"/>
    <property type="evidence" value="ECO:0007669"/>
    <property type="project" value="TreeGrafter"/>
</dbReference>
<feature type="domain" description="Peptidase M3A/M3B catalytic" evidence="9">
    <location>
        <begin position="246"/>
        <end position="694"/>
    </location>
</feature>
<accession>A0A653ACR1</accession>
<dbReference type="EMBL" id="UPXZ01000025">
    <property type="protein sequence ID" value="VBB45796.1"/>
    <property type="molecule type" value="Genomic_DNA"/>
</dbReference>
<keyword evidence="10" id="KW-0121">Carboxypeptidase</keyword>
<keyword evidence="8" id="KW-0732">Signal</keyword>
<dbReference type="FunFam" id="3.40.390.10:FF:000009">
    <property type="entry name" value="Oligopeptidase A"/>
    <property type="match status" value="1"/>
</dbReference>
<evidence type="ECO:0000256" key="3">
    <source>
        <dbReference type="ARBA" id="ARBA00022723"/>
    </source>
</evidence>
<dbReference type="GO" id="GO:0008241">
    <property type="term" value="F:peptidyl-dipeptidase activity"/>
    <property type="evidence" value="ECO:0007669"/>
    <property type="project" value="UniProtKB-EC"/>
</dbReference>
<evidence type="ECO:0000313" key="10">
    <source>
        <dbReference type="EMBL" id="VBB45796.1"/>
    </source>
</evidence>
<keyword evidence="5 7" id="KW-0862">Zinc</keyword>
<organism evidence="10">
    <name type="scientific">uncultured Paludibacter sp</name>
    <dbReference type="NCBI Taxonomy" id="497635"/>
    <lineage>
        <taxon>Bacteria</taxon>
        <taxon>Pseudomonadati</taxon>
        <taxon>Bacteroidota</taxon>
        <taxon>Bacteroidia</taxon>
        <taxon>Bacteroidales</taxon>
        <taxon>Paludibacteraceae</taxon>
        <taxon>Paludibacter</taxon>
        <taxon>environmental samples</taxon>
    </lineage>
</organism>
<evidence type="ECO:0000256" key="7">
    <source>
        <dbReference type="RuleBase" id="RU003435"/>
    </source>
</evidence>
<evidence type="ECO:0000256" key="2">
    <source>
        <dbReference type="ARBA" id="ARBA00022670"/>
    </source>
</evidence>
<comment type="similarity">
    <text evidence="1 7">Belongs to the peptidase M3 family.</text>
</comment>
<dbReference type="Gene3D" id="1.10.1370.10">
    <property type="entry name" value="Neurolysin, domain 3"/>
    <property type="match status" value="1"/>
</dbReference>
<evidence type="ECO:0000256" key="4">
    <source>
        <dbReference type="ARBA" id="ARBA00022801"/>
    </source>
</evidence>
<dbReference type="PANTHER" id="PTHR43660">
    <property type="entry name" value="DIPEPTIDYL CARBOXYPEPTIDASE"/>
    <property type="match status" value="1"/>
</dbReference>
<feature type="signal peptide" evidence="8">
    <location>
        <begin position="1"/>
        <end position="21"/>
    </location>
</feature>
<evidence type="ECO:0000256" key="1">
    <source>
        <dbReference type="ARBA" id="ARBA00006040"/>
    </source>
</evidence>